<name>L0DIL5_SINAD</name>
<dbReference type="eggNOG" id="COG2172">
    <property type="taxonomic scope" value="Bacteria"/>
</dbReference>
<dbReference type="SUPFAM" id="SSF55874">
    <property type="entry name" value="ATPase domain of HSP90 chaperone/DNA topoisomerase II/histidine kinase"/>
    <property type="match status" value="1"/>
</dbReference>
<gene>
    <name evidence="1" type="ordered locus">Sinac_4287</name>
</gene>
<dbReference type="SUPFAM" id="SSF52091">
    <property type="entry name" value="SpoIIaa-like"/>
    <property type="match status" value="1"/>
</dbReference>
<keyword evidence="2" id="KW-1185">Reference proteome</keyword>
<dbReference type="KEGG" id="saci:Sinac_4287"/>
<reference evidence="1 2" key="1">
    <citation type="submission" date="2012-02" db="EMBL/GenBank/DDBJ databases">
        <title>Complete sequence of chromosome of Singulisphaera acidiphila DSM 18658.</title>
        <authorList>
            <consortium name="US DOE Joint Genome Institute (JGI-PGF)"/>
            <person name="Lucas S."/>
            <person name="Copeland A."/>
            <person name="Lapidus A."/>
            <person name="Glavina del Rio T."/>
            <person name="Dalin E."/>
            <person name="Tice H."/>
            <person name="Bruce D."/>
            <person name="Goodwin L."/>
            <person name="Pitluck S."/>
            <person name="Peters L."/>
            <person name="Ovchinnikova G."/>
            <person name="Chertkov O."/>
            <person name="Kyrpides N."/>
            <person name="Mavromatis K."/>
            <person name="Ivanova N."/>
            <person name="Brettin T."/>
            <person name="Detter J.C."/>
            <person name="Han C."/>
            <person name="Larimer F."/>
            <person name="Land M."/>
            <person name="Hauser L."/>
            <person name="Markowitz V."/>
            <person name="Cheng J.-F."/>
            <person name="Hugenholtz P."/>
            <person name="Woyke T."/>
            <person name="Wu D."/>
            <person name="Tindall B."/>
            <person name="Pomrenke H."/>
            <person name="Brambilla E."/>
            <person name="Klenk H.-P."/>
            <person name="Eisen J.A."/>
        </authorList>
    </citation>
    <scope>NUCLEOTIDE SEQUENCE [LARGE SCALE GENOMIC DNA]</scope>
    <source>
        <strain evidence="2">ATCC BAA-1392 / DSM 18658 / VKM B-2454 / MOB10</strain>
    </source>
</reference>
<accession>L0DIL5</accession>
<evidence type="ECO:0000313" key="1">
    <source>
        <dbReference type="EMBL" id="AGA28486.1"/>
    </source>
</evidence>
<organism evidence="1 2">
    <name type="scientific">Singulisphaera acidiphila (strain ATCC BAA-1392 / DSM 18658 / VKM B-2454 / MOB10)</name>
    <dbReference type="NCBI Taxonomy" id="886293"/>
    <lineage>
        <taxon>Bacteria</taxon>
        <taxon>Pseudomonadati</taxon>
        <taxon>Planctomycetota</taxon>
        <taxon>Planctomycetia</taxon>
        <taxon>Isosphaerales</taxon>
        <taxon>Isosphaeraceae</taxon>
        <taxon>Singulisphaera</taxon>
    </lineage>
</organism>
<sequence>MTWDRLGVVSLHLKRDVWGTARFLNTLAPYWGESPDVILDLSACTFLNAEGAAILAAFVLHRQQWGRQTQIDWETVSAEIRRQLGRWELTKLFGANNHPWTDNAIPLFHQTELDGEAVEGYIGTVIRAGDNMPAMTPDLVKETNRSLCELLVNIFEHAGSPCGGLAIGQYYPHVKEVQFCVCDLGLGLARKVQQAGFAQNCCGSAIQWALEEGHSTKSGPGGLGLFMLREFVKVNGGSLRILANTGYYAQKGVNRTAQSMLTPFPGTLIQIGLLIRPDEVYTIQ</sequence>
<dbReference type="InterPro" id="IPR036890">
    <property type="entry name" value="HATPase_C_sf"/>
</dbReference>
<dbReference type="OrthoDB" id="343089at2"/>
<proteinExistence type="predicted"/>
<dbReference type="Proteomes" id="UP000010798">
    <property type="component" value="Chromosome"/>
</dbReference>
<dbReference type="STRING" id="886293.Sinac_4287"/>
<evidence type="ECO:0008006" key="3">
    <source>
        <dbReference type="Google" id="ProtNLM"/>
    </source>
</evidence>
<dbReference type="EMBL" id="CP003364">
    <property type="protein sequence ID" value="AGA28486.1"/>
    <property type="molecule type" value="Genomic_DNA"/>
</dbReference>
<dbReference type="AlphaFoldDB" id="L0DIL5"/>
<dbReference type="HOGENOM" id="CLU_083260_0_0_0"/>
<protein>
    <recommendedName>
        <fullName evidence="3">Anti-anti-sigma regulatory factor (Antagonist of anti-sigma factor)</fullName>
    </recommendedName>
</protein>
<evidence type="ECO:0000313" key="2">
    <source>
        <dbReference type="Proteomes" id="UP000010798"/>
    </source>
</evidence>
<dbReference type="InterPro" id="IPR036513">
    <property type="entry name" value="STAS_dom_sf"/>
</dbReference>